<accession>A0AAD0UBH2</accession>
<sequence length="191" mass="21224">MTACKRLLTLAALLTTALLAACASPAQPDMRAPARLQLRLAPATLGQSISLQQHLKVERGNRVDELDTALEIDADHLDLVGLAFGQRVMSLHYDGQQLQVWRHALLPSQVQGDDVLQDVQLTLWPTAALRQALPEGWELREAEGQRTLLLHGETIAVIDYPDRKPWGGKVILNNLRYHYKLTIQSVVVTSE</sequence>
<dbReference type="Proteomes" id="UP000269199">
    <property type="component" value="Chromosome"/>
</dbReference>
<evidence type="ECO:0000313" key="3">
    <source>
        <dbReference type="Proteomes" id="UP000269199"/>
    </source>
</evidence>
<dbReference type="AlphaFoldDB" id="A0AAD0UBH2"/>
<dbReference type="EMBL" id="CP024996">
    <property type="protein sequence ID" value="AYR25886.1"/>
    <property type="molecule type" value="Genomic_DNA"/>
</dbReference>
<keyword evidence="1" id="KW-0732">Signal</keyword>
<protein>
    <submittedName>
        <fullName evidence="2">DUF3261 domain-containing protein</fullName>
    </submittedName>
</protein>
<gene>
    <name evidence="2" type="ORF">RC54_19620</name>
</gene>
<dbReference type="Pfam" id="PF11659">
    <property type="entry name" value="DUF3261"/>
    <property type="match status" value="1"/>
</dbReference>
<reference evidence="2 3" key="1">
    <citation type="submission" date="2017-11" db="EMBL/GenBank/DDBJ databases">
        <title>Complete genome sequence of Herbaspirillum rubrisubalbicans DSM 11543.</title>
        <authorList>
            <person name="Chen M."/>
            <person name="An Q."/>
        </authorList>
    </citation>
    <scope>NUCLEOTIDE SEQUENCE [LARGE SCALE GENOMIC DNA]</scope>
    <source>
        <strain evidence="2 3">DSM 11543</strain>
    </source>
</reference>
<feature type="chain" id="PRO_5041917360" evidence="1">
    <location>
        <begin position="21"/>
        <end position="191"/>
    </location>
</feature>
<organism evidence="2 3">
    <name type="scientific">Herbaspirillum rubrisubalbicans</name>
    <dbReference type="NCBI Taxonomy" id="80842"/>
    <lineage>
        <taxon>Bacteria</taxon>
        <taxon>Pseudomonadati</taxon>
        <taxon>Pseudomonadota</taxon>
        <taxon>Betaproteobacteria</taxon>
        <taxon>Burkholderiales</taxon>
        <taxon>Oxalobacteraceae</taxon>
        <taxon>Herbaspirillum</taxon>
    </lineage>
</organism>
<evidence type="ECO:0000256" key="1">
    <source>
        <dbReference type="SAM" id="SignalP"/>
    </source>
</evidence>
<dbReference type="InterPro" id="IPR021675">
    <property type="entry name" value="DUF3261"/>
</dbReference>
<dbReference type="RefSeq" id="WP_061788696.1">
    <property type="nucleotide sequence ID" value="NZ_CP024996.1"/>
</dbReference>
<feature type="signal peptide" evidence="1">
    <location>
        <begin position="1"/>
        <end position="20"/>
    </location>
</feature>
<name>A0AAD0UBH2_9BURK</name>
<dbReference type="PROSITE" id="PS51257">
    <property type="entry name" value="PROKAR_LIPOPROTEIN"/>
    <property type="match status" value="1"/>
</dbReference>
<evidence type="ECO:0000313" key="2">
    <source>
        <dbReference type="EMBL" id="AYR25886.1"/>
    </source>
</evidence>
<proteinExistence type="predicted"/>